<dbReference type="Pfam" id="PF13407">
    <property type="entry name" value="Peripla_BP_4"/>
    <property type="match status" value="1"/>
</dbReference>
<dbReference type="PANTHER" id="PTHR30036">
    <property type="entry name" value="D-XYLOSE-BINDING PERIPLASMIC PROTEIN"/>
    <property type="match status" value="1"/>
</dbReference>
<evidence type="ECO:0000256" key="2">
    <source>
        <dbReference type="SAM" id="MobiDB-lite"/>
    </source>
</evidence>
<keyword evidence="3" id="KW-0732">Signal</keyword>
<proteinExistence type="predicted"/>
<dbReference type="InterPro" id="IPR050555">
    <property type="entry name" value="Bact_Solute-Bind_Prot2"/>
</dbReference>
<dbReference type="InterPro" id="IPR028082">
    <property type="entry name" value="Peripla_BP_I"/>
</dbReference>
<evidence type="ECO:0000256" key="3">
    <source>
        <dbReference type="SAM" id="SignalP"/>
    </source>
</evidence>
<dbReference type="GO" id="GO:0030288">
    <property type="term" value="C:outer membrane-bounded periplasmic space"/>
    <property type="evidence" value="ECO:0007669"/>
    <property type="project" value="TreeGrafter"/>
</dbReference>
<dbReference type="PANTHER" id="PTHR30036:SF8">
    <property type="entry name" value="ABC-TYPE SUGAR TRANSPORT SYSTEM PERIPLASMIC COMPONENT-LIKE PROTEIN"/>
    <property type="match status" value="1"/>
</dbReference>
<dbReference type="KEGG" id="aym:YM304_40200"/>
<reference evidence="5 6" key="1">
    <citation type="journal article" date="2013" name="Int. J. Syst. Evol. Microbiol.">
        <title>Ilumatobacter nonamiense sp. nov. and Ilumatobacter coccineum sp. nov., isolated from seashore sand.</title>
        <authorList>
            <person name="Matsumoto A."/>
            <person name="Kasai H."/>
            <person name="Matsuo Y."/>
            <person name="Shizuri Y."/>
            <person name="Ichikawa N."/>
            <person name="Fujita N."/>
            <person name="Omura S."/>
            <person name="Takahashi Y."/>
        </authorList>
    </citation>
    <scope>NUCLEOTIDE SEQUENCE [LARGE SCALE GENOMIC DNA]</scope>
    <source>
        <strain evidence="6">NBRC 103263 / KCTC 29153 / YM16-304</strain>
    </source>
</reference>
<dbReference type="CDD" id="cd06302">
    <property type="entry name" value="PBP1_LsrB_Quorum_Sensing-like"/>
    <property type="match status" value="1"/>
</dbReference>
<comment type="subcellular location">
    <subcellularLocation>
        <location evidence="1">Cell envelope</location>
    </subcellularLocation>
</comment>
<feature type="compositionally biased region" description="Acidic residues" evidence="2">
    <location>
        <begin position="27"/>
        <end position="39"/>
    </location>
</feature>
<evidence type="ECO:0000313" key="6">
    <source>
        <dbReference type="Proteomes" id="UP000011863"/>
    </source>
</evidence>
<evidence type="ECO:0000256" key="1">
    <source>
        <dbReference type="ARBA" id="ARBA00004196"/>
    </source>
</evidence>
<sequence length="363" mass="37653">MLQQRTFRKLIAPVLVGAMALAACGSDDDAEEASDDSVAEAEAPASSDAPEEAGSSEGAKIFMAPKFTGLAYFEVAREGGEQAGEDLGLDFQYIGSDKPEATEQIATLTNAIPQSPDALVVSAIDGDAIAPALNDARDAGIKVVTYDADANVDARDLFINQLSYELAARTMLDAALLNSPDGGLVAFISASPTAPNHTAHVNFMKEFIDGDPAYSSLSYVDEVQFAGDDAAKSQEIALNLIQANPDLKVIISSSAVSAPAAQQAIVNAGMSGEVWATGFALPSSVRDFINDGSSAAFALWDPAELGYVATVAAAQLVSGEITAEEGQVIDAGEAGTYTVGADGEVLYDKPLMFTADNIADFDF</sequence>
<gene>
    <name evidence="5" type="ORF">YM304_40200</name>
</gene>
<dbReference type="OrthoDB" id="9781890at2"/>
<name>A0A6C7E9K3_ILUCY</name>
<keyword evidence="6" id="KW-1185">Reference proteome</keyword>
<feature type="domain" description="Periplasmic binding protein" evidence="4">
    <location>
        <begin position="61"/>
        <end position="320"/>
    </location>
</feature>
<feature type="compositionally biased region" description="Low complexity" evidence="2">
    <location>
        <begin position="40"/>
        <end position="58"/>
    </location>
</feature>
<feature type="region of interest" description="Disordered" evidence="2">
    <location>
        <begin position="27"/>
        <end position="58"/>
    </location>
</feature>
<accession>A0A6C7E9K3</accession>
<feature type="chain" id="PRO_5039510697" evidence="3">
    <location>
        <begin position="26"/>
        <end position="363"/>
    </location>
</feature>
<dbReference type="SUPFAM" id="SSF53822">
    <property type="entry name" value="Periplasmic binding protein-like I"/>
    <property type="match status" value="1"/>
</dbReference>
<dbReference type="AlphaFoldDB" id="A0A6C7E9K3"/>
<evidence type="ECO:0000259" key="4">
    <source>
        <dbReference type="Pfam" id="PF13407"/>
    </source>
</evidence>
<feature type="signal peptide" evidence="3">
    <location>
        <begin position="1"/>
        <end position="25"/>
    </location>
</feature>
<protein>
    <submittedName>
        <fullName evidence="5">Putative ABC transporter substrate-binding protein</fullName>
    </submittedName>
</protein>
<dbReference type="EMBL" id="AP012057">
    <property type="protein sequence ID" value="BAN04334.1"/>
    <property type="molecule type" value="Genomic_DNA"/>
</dbReference>
<dbReference type="RefSeq" id="WP_015443581.1">
    <property type="nucleotide sequence ID" value="NC_020520.1"/>
</dbReference>
<dbReference type="InterPro" id="IPR025997">
    <property type="entry name" value="SBP_2_dom"/>
</dbReference>
<organism evidence="5 6">
    <name type="scientific">Ilumatobacter coccineus (strain NBRC 103263 / KCTC 29153 / YM16-304)</name>
    <dbReference type="NCBI Taxonomy" id="1313172"/>
    <lineage>
        <taxon>Bacteria</taxon>
        <taxon>Bacillati</taxon>
        <taxon>Actinomycetota</taxon>
        <taxon>Acidimicrobiia</taxon>
        <taxon>Acidimicrobiales</taxon>
        <taxon>Ilumatobacteraceae</taxon>
        <taxon>Ilumatobacter</taxon>
    </lineage>
</organism>
<dbReference type="GO" id="GO:0030246">
    <property type="term" value="F:carbohydrate binding"/>
    <property type="evidence" value="ECO:0007669"/>
    <property type="project" value="TreeGrafter"/>
</dbReference>
<evidence type="ECO:0000313" key="5">
    <source>
        <dbReference type="EMBL" id="BAN04334.1"/>
    </source>
</evidence>
<dbReference type="PROSITE" id="PS51257">
    <property type="entry name" value="PROKAR_LIPOPROTEIN"/>
    <property type="match status" value="1"/>
</dbReference>
<dbReference type="Gene3D" id="3.40.50.2300">
    <property type="match status" value="2"/>
</dbReference>
<dbReference type="Proteomes" id="UP000011863">
    <property type="component" value="Chromosome"/>
</dbReference>